<dbReference type="CDD" id="cd20406">
    <property type="entry name" value="Tudor_Agenet_AtDUF_rpt2_4"/>
    <property type="match status" value="1"/>
</dbReference>
<dbReference type="PANTHER" id="PTHR31917:SF164">
    <property type="entry name" value="DUF724 DOMAIN-CONTAINING PROTEIN 7-LIKE"/>
    <property type="match status" value="1"/>
</dbReference>
<sequence>MAETTTEEEKAKVLRARAKAAEEECFKKGAKVEVNFNEPGFKGSWYTGTILNSGGIINTKRRPNKIHIQFDTLSSSSDHAQFRPLKEFVDLIFVRPAPPREARRSFQLSEEVDAFHKDGWWEGVVTAVHPPPSVGSIIAGTSYSVFFRSTREQIQFPESDLRLHREWVYGKWVPPLESSSSSSSTSVPPSSSARLNL</sequence>
<dbReference type="InterPro" id="IPR008395">
    <property type="entry name" value="Agenet-like_dom"/>
</dbReference>
<dbReference type="Pfam" id="PF05641">
    <property type="entry name" value="Agenet"/>
    <property type="match status" value="1"/>
</dbReference>
<dbReference type="SMART" id="SM00743">
    <property type="entry name" value="Agenet"/>
    <property type="match status" value="2"/>
</dbReference>
<keyword evidence="4" id="KW-1185">Reference proteome</keyword>
<accession>A0AAV1D6Z5</accession>
<dbReference type="InterPro" id="IPR014002">
    <property type="entry name" value="Agenet_dom_plant"/>
</dbReference>
<evidence type="ECO:0000313" key="4">
    <source>
        <dbReference type="Proteomes" id="UP001161247"/>
    </source>
</evidence>
<dbReference type="Proteomes" id="UP001161247">
    <property type="component" value="Chromosome 4"/>
</dbReference>
<evidence type="ECO:0000256" key="1">
    <source>
        <dbReference type="SAM" id="MobiDB-lite"/>
    </source>
</evidence>
<name>A0AAV1D6Z5_OLDCO</name>
<dbReference type="AlphaFoldDB" id="A0AAV1D6Z5"/>
<dbReference type="CDD" id="cd20405">
    <property type="entry name" value="Tudor_Agenet_AtDUF_rpt1_3"/>
    <property type="match status" value="1"/>
</dbReference>
<reference evidence="3" key="1">
    <citation type="submission" date="2023-03" db="EMBL/GenBank/DDBJ databases">
        <authorList>
            <person name="Julca I."/>
        </authorList>
    </citation>
    <scope>NUCLEOTIDE SEQUENCE</scope>
</reference>
<dbReference type="EMBL" id="OX459121">
    <property type="protein sequence ID" value="CAI9103565.1"/>
    <property type="molecule type" value="Genomic_DNA"/>
</dbReference>
<evidence type="ECO:0000259" key="2">
    <source>
        <dbReference type="SMART" id="SM00743"/>
    </source>
</evidence>
<dbReference type="PANTHER" id="PTHR31917">
    <property type="entry name" value="AGENET DOMAIN-CONTAINING PROTEIN-RELATED"/>
    <property type="match status" value="1"/>
</dbReference>
<proteinExistence type="predicted"/>
<feature type="domain" description="Agenet" evidence="2">
    <location>
        <begin position="24"/>
        <end position="102"/>
    </location>
</feature>
<organism evidence="3 4">
    <name type="scientific">Oldenlandia corymbosa var. corymbosa</name>
    <dbReference type="NCBI Taxonomy" id="529605"/>
    <lineage>
        <taxon>Eukaryota</taxon>
        <taxon>Viridiplantae</taxon>
        <taxon>Streptophyta</taxon>
        <taxon>Embryophyta</taxon>
        <taxon>Tracheophyta</taxon>
        <taxon>Spermatophyta</taxon>
        <taxon>Magnoliopsida</taxon>
        <taxon>eudicotyledons</taxon>
        <taxon>Gunneridae</taxon>
        <taxon>Pentapetalae</taxon>
        <taxon>asterids</taxon>
        <taxon>lamiids</taxon>
        <taxon>Gentianales</taxon>
        <taxon>Rubiaceae</taxon>
        <taxon>Rubioideae</taxon>
        <taxon>Spermacoceae</taxon>
        <taxon>Hedyotis-Oldenlandia complex</taxon>
        <taxon>Oldenlandia</taxon>
    </lineage>
</organism>
<evidence type="ECO:0000313" key="3">
    <source>
        <dbReference type="EMBL" id="CAI9103565.1"/>
    </source>
</evidence>
<protein>
    <submittedName>
        <fullName evidence="3">OLC1v1002076C1</fullName>
    </submittedName>
</protein>
<feature type="domain" description="Agenet" evidence="2">
    <location>
        <begin position="104"/>
        <end position="169"/>
    </location>
</feature>
<gene>
    <name evidence="3" type="ORF">OLC1_LOCUS12699</name>
</gene>
<feature type="region of interest" description="Disordered" evidence="1">
    <location>
        <begin position="175"/>
        <end position="197"/>
    </location>
</feature>